<dbReference type="EMBL" id="CP012670">
    <property type="protein sequence ID" value="AUX27009.1"/>
    <property type="molecule type" value="Genomic_DNA"/>
</dbReference>
<reference evidence="2 3" key="1">
    <citation type="submission" date="2015-09" db="EMBL/GenBank/DDBJ databases">
        <title>Sorangium comparison.</title>
        <authorList>
            <person name="Zaburannyi N."/>
            <person name="Bunk B."/>
            <person name="Overmann J."/>
            <person name="Mueller R."/>
        </authorList>
    </citation>
    <scope>NUCLEOTIDE SEQUENCE [LARGE SCALE GENOMIC DNA]</scope>
    <source>
        <strain evidence="2 3">So ceGT47</strain>
    </source>
</reference>
<proteinExistence type="predicted"/>
<name>A0A4P2QBM0_SORCE</name>
<sequence length="110" mass="11729">MSGARLRHCGGDQVTVPEHNAGDVRADQGNAHLAATKCGMAPALQVARSGNKSRGEPPSLGFRLEDRGRLVGEAWIPKAGLSVEEFATCVRQVAVECDRLEYLLTGKDAE</sequence>
<accession>A0A4P2QBM0</accession>
<feature type="region of interest" description="Disordered" evidence="1">
    <location>
        <begin position="1"/>
        <end position="22"/>
    </location>
</feature>
<dbReference type="Proteomes" id="UP000295781">
    <property type="component" value="Chromosome"/>
</dbReference>
<protein>
    <submittedName>
        <fullName evidence="2">Uncharacterized protein</fullName>
    </submittedName>
</protein>
<evidence type="ECO:0000313" key="3">
    <source>
        <dbReference type="Proteomes" id="UP000295781"/>
    </source>
</evidence>
<organism evidence="2 3">
    <name type="scientific">Sorangium cellulosum</name>
    <name type="common">Polyangium cellulosum</name>
    <dbReference type="NCBI Taxonomy" id="56"/>
    <lineage>
        <taxon>Bacteria</taxon>
        <taxon>Pseudomonadati</taxon>
        <taxon>Myxococcota</taxon>
        <taxon>Polyangia</taxon>
        <taxon>Polyangiales</taxon>
        <taxon>Polyangiaceae</taxon>
        <taxon>Sorangium</taxon>
    </lineage>
</organism>
<evidence type="ECO:0000313" key="2">
    <source>
        <dbReference type="EMBL" id="AUX27009.1"/>
    </source>
</evidence>
<gene>
    <name evidence="2" type="ORF">SOCEGT47_075820</name>
</gene>
<evidence type="ECO:0000256" key="1">
    <source>
        <dbReference type="SAM" id="MobiDB-lite"/>
    </source>
</evidence>
<dbReference type="AlphaFoldDB" id="A0A4P2QBM0"/>